<protein>
    <submittedName>
        <fullName evidence="1">Uncharacterized protein</fullName>
    </submittedName>
</protein>
<comment type="caution">
    <text evidence="1">The sequence shown here is derived from an EMBL/GenBank/DDBJ whole genome shotgun (WGS) entry which is preliminary data.</text>
</comment>
<gene>
    <name evidence="1" type="ORF">CBM15_03375</name>
</gene>
<evidence type="ECO:0000313" key="1">
    <source>
        <dbReference type="EMBL" id="OUZ40931.1"/>
    </source>
</evidence>
<name>A0ABX3ZMF1_9BACL</name>
<proteinExistence type="predicted"/>
<organism evidence="1 2">
    <name type="scientific">Solibacillus kalamii</name>
    <dbReference type="NCBI Taxonomy" id="1748298"/>
    <lineage>
        <taxon>Bacteria</taxon>
        <taxon>Bacillati</taxon>
        <taxon>Bacillota</taxon>
        <taxon>Bacilli</taxon>
        <taxon>Bacillales</taxon>
        <taxon>Caryophanaceae</taxon>
        <taxon>Solibacillus</taxon>
    </lineage>
</organism>
<dbReference type="Proteomes" id="UP000196594">
    <property type="component" value="Unassembled WGS sequence"/>
</dbReference>
<dbReference type="RefSeq" id="WP_087615729.1">
    <property type="nucleotide sequence ID" value="NZ_JAFBEY010000002.1"/>
</dbReference>
<sequence>MKISSFASGFSSELDERRRSQLRKEAGEVYKKHAQYTDPSKNPLLKVLENLLSGKTEKDLLKNDNANQAENLAVPTDITYSQTPTPDNVHLASAVPSSQDLLTAANVSTSIPQKPANTQKELTKQEQDDEAIPLSNENLSFTIPEKFQQDFARNPDEQTVFGQELEKRLFQRSFNIASQKYSAHIAMVNNGYRLTEESVFSQIA</sequence>
<evidence type="ECO:0000313" key="2">
    <source>
        <dbReference type="Proteomes" id="UP000196594"/>
    </source>
</evidence>
<reference evidence="1 2" key="1">
    <citation type="journal article" date="2017" name="Int. J. Syst. Evol. Microbiol.">
        <title>Solibacillus kalamii sp. nov., isolated from a high-efficiency particulate arrestance filter system used in the International Space Station.</title>
        <authorList>
            <person name="Checinska Sielaff A."/>
            <person name="Kumar R.M."/>
            <person name="Pal D."/>
            <person name="Mayilraj S."/>
            <person name="Venkateswaran K."/>
        </authorList>
    </citation>
    <scope>NUCLEOTIDE SEQUENCE [LARGE SCALE GENOMIC DNA]</scope>
    <source>
        <strain evidence="1 2">ISSFR-015</strain>
    </source>
</reference>
<keyword evidence="2" id="KW-1185">Reference proteome</keyword>
<accession>A0ABX3ZMF1</accession>
<dbReference type="EMBL" id="NHNT01000001">
    <property type="protein sequence ID" value="OUZ40931.1"/>
    <property type="molecule type" value="Genomic_DNA"/>
</dbReference>